<organism evidence="1 2">
    <name type="scientific">Pistacia atlantica</name>
    <dbReference type="NCBI Taxonomy" id="434234"/>
    <lineage>
        <taxon>Eukaryota</taxon>
        <taxon>Viridiplantae</taxon>
        <taxon>Streptophyta</taxon>
        <taxon>Embryophyta</taxon>
        <taxon>Tracheophyta</taxon>
        <taxon>Spermatophyta</taxon>
        <taxon>Magnoliopsida</taxon>
        <taxon>eudicotyledons</taxon>
        <taxon>Gunneridae</taxon>
        <taxon>Pentapetalae</taxon>
        <taxon>rosids</taxon>
        <taxon>malvids</taxon>
        <taxon>Sapindales</taxon>
        <taxon>Anacardiaceae</taxon>
        <taxon>Pistacia</taxon>
    </lineage>
</organism>
<evidence type="ECO:0000313" key="2">
    <source>
        <dbReference type="Proteomes" id="UP001164250"/>
    </source>
</evidence>
<accession>A0ACC1B307</accession>
<evidence type="ECO:0000313" key="1">
    <source>
        <dbReference type="EMBL" id="KAJ0093324.1"/>
    </source>
</evidence>
<proteinExistence type="predicted"/>
<name>A0ACC1B307_9ROSI</name>
<gene>
    <name evidence="1" type="ORF">Patl1_26512</name>
</gene>
<dbReference type="EMBL" id="CM047903">
    <property type="protein sequence ID" value="KAJ0093324.1"/>
    <property type="molecule type" value="Genomic_DNA"/>
</dbReference>
<sequence>MVGQIWKWRDTYEVASRGIENIAAFFDETEDRSQRLFAVIEDLGFFNPSVEDRCFGGNVQGSAQN</sequence>
<dbReference type="Proteomes" id="UP001164250">
    <property type="component" value="Chromosome 7"/>
</dbReference>
<comment type="caution">
    <text evidence="1">The sequence shown here is derived from an EMBL/GenBank/DDBJ whole genome shotgun (WGS) entry which is preliminary data.</text>
</comment>
<keyword evidence="2" id="KW-1185">Reference proteome</keyword>
<protein>
    <submittedName>
        <fullName evidence="1">Uncharacterized protein</fullName>
    </submittedName>
</protein>
<reference evidence="2" key="1">
    <citation type="journal article" date="2023" name="G3 (Bethesda)">
        <title>Genome assembly and association tests identify interacting loci associated with vigor, precocity, and sex in interspecific pistachio rootstocks.</title>
        <authorList>
            <person name="Palmer W."/>
            <person name="Jacygrad E."/>
            <person name="Sagayaradj S."/>
            <person name="Cavanaugh K."/>
            <person name="Han R."/>
            <person name="Bertier L."/>
            <person name="Beede B."/>
            <person name="Kafkas S."/>
            <person name="Golino D."/>
            <person name="Preece J."/>
            <person name="Michelmore R."/>
        </authorList>
    </citation>
    <scope>NUCLEOTIDE SEQUENCE [LARGE SCALE GENOMIC DNA]</scope>
</reference>